<name>A0A1Q3CS00_CEPFO</name>
<dbReference type="Pfam" id="PF06911">
    <property type="entry name" value="Senescence"/>
    <property type="match status" value="1"/>
</dbReference>
<organism evidence="2 3">
    <name type="scientific">Cephalotus follicularis</name>
    <name type="common">Albany pitcher plant</name>
    <dbReference type="NCBI Taxonomy" id="3775"/>
    <lineage>
        <taxon>Eukaryota</taxon>
        <taxon>Viridiplantae</taxon>
        <taxon>Streptophyta</taxon>
        <taxon>Embryophyta</taxon>
        <taxon>Tracheophyta</taxon>
        <taxon>Spermatophyta</taxon>
        <taxon>Magnoliopsida</taxon>
        <taxon>eudicotyledons</taxon>
        <taxon>Gunneridae</taxon>
        <taxon>Pentapetalae</taxon>
        <taxon>rosids</taxon>
        <taxon>fabids</taxon>
        <taxon>Oxalidales</taxon>
        <taxon>Cephalotaceae</taxon>
        <taxon>Cephalotus</taxon>
    </lineage>
</organism>
<dbReference type="PANTHER" id="PTHR21068:SF43">
    <property type="entry name" value="SPARTIN"/>
    <property type="match status" value="1"/>
</dbReference>
<comment type="caution">
    <text evidence="2">The sequence shown here is derived from an EMBL/GenBank/DDBJ whole genome shotgun (WGS) entry which is preliminary data.</text>
</comment>
<evidence type="ECO:0000259" key="1">
    <source>
        <dbReference type="Pfam" id="PF06911"/>
    </source>
</evidence>
<dbReference type="InParanoid" id="A0A1Q3CS00"/>
<protein>
    <submittedName>
        <fullName evidence="2">Senescence domain-containing protein</fullName>
    </submittedName>
</protein>
<reference evidence="3" key="1">
    <citation type="submission" date="2016-04" db="EMBL/GenBank/DDBJ databases">
        <title>Cephalotus genome sequencing.</title>
        <authorList>
            <person name="Fukushima K."/>
            <person name="Hasebe M."/>
            <person name="Fang X."/>
        </authorList>
    </citation>
    <scope>NUCLEOTIDE SEQUENCE [LARGE SCALE GENOMIC DNA]</scope>
    <source>
        <strain evidence="3">cv. St1</strain>
    </source>
</reference>
<sequence length="175" mass="20148">LSLSQKRFLLSPFSLIKPSLSQKKAPIVAFLKIFWLSRHCCSLSLSKRRCCVSLSKKNPTPIGFSLPPDVTHLPLFRFRQSPMPAGSGQLIKGILWCGDVTVDRLKWGNEFLMKRIGRGENSEISPETMKRIMRARENYRKEVSGTKGVDTKRNREMEYMSKQNFMPYNIHPESQ</sequence>
<dbReference type="InterPro" id="IPR045036">
    <property type="entry name" value="Spartin-like"/>
</dbReference>
<gene>
    <name evidence="2" type="ORF">CFOL_v3_26470</name>
</gene>
<evidence type="ECO:0000313" key="2">
    <source>
        <dbReference type="EMBL" id="GAV83019.1"/>
    </source>
</evidence>
<dbReference type="PANTHER" id="PTHR21068">
    <property type="entry name" value="SPARTIN"/>
    <property type="match status" value="1"/>
</dbReference>
<keyword evidence="3" id="KW-1185">Reference proteome</keyword>
<dbReference type="AlphaFoldDB" id="A0A1Q3CS00"/>
<dbReference type="STRING" id="3775.A0A1Q3CS00"/>
<dbReference type="Proteomes" id="UP000187406">
    <property type="component" value="Unassembled WGS sequence"/>
</dbReference>
<accession>A0A1Q3CS00</accession>
<feature type="domain" description="Senescence" evidence="1">
    <location>
        <begin position="85"/>
        <end position="137"/>
    </location>
</feature>
<proteinExistence type="predicted"/>
<dbReference type="InterPro" id="IPR009686">
    <property type="entry name" value="Senescence/spartin_C"/>
</dbReference>
<feature type="non-terminal residue" evidence="2">
    <location>
        <position position="1"/>
    </location>
</feature>
<evidence type="ECO:0000313" key="3">
    <source>
        <dbReference type="Proteomes" id="UP000187406"/>
    </source>
</evidence>
<dbReference type="GO" id="GO:0005886">
    <property type="term" value="C:plasma membrane"/>
    <property type="evidence" value="ECO:0007669"/>
    <property type="project" value="TreeGrafter"/>
</dbReference>
<dbReference type="EMBL" id="BDDD01002774">
    <property type="protein sequence ID" value="GAV83019.1"/>
    <property type="molecule type" value="Genomic_DNA"/>
</dbReference>